<dbReference type="InterPro" id="IPR001810">
    <property type="entry name" value="F-box_dom"/>
</dbReference>
<reference evidence="2" key="1">
    <citation type="submission" date="2021-02" db="EMBL/GenBank/DDBJ databases">
        <authorList>
            <person name="Nowell W R."/>
        </authorList>
    </citation>
    <scope>NUCLEOTIDE SEQUENCE</scope>
</reference>
<feature type="domain" description="F-box" evidence="1">
    <location>
        <begin position="6"/>
        <end position="53"/>
    </location>
</feature>
<dbReference type="SMART" id="SM00368">
    <property type="entry name" value="LRR_RI"/>
    <property type="match status" value="6"/>
</dbReference>
<sequence>MPEKISLKLDTLPVELIYRILDHLDALVILCSLQNINTRMNAIITSYQPFQAFATLDVGQRRLSYERFDWANIIRYNTTLTTMIFCKNNLDDRAIANLVRGLEHNSTLISFDLSYNRIKTAGARDIATVLKYNQTLETLNLSQNKIGIAGAISLAIVLKHNTTLTKLDIKSNSCGDEGEQLVTDALQRTTYYHSLQTRTSLNARCQIPNQQEFEHLVEILNKEDEFTTLYLHYVYFSKATQLIANTIQNNTTLTALSIEQSYINDDQMNHLANALMLNKTLKTLCLAKNDIGKAGVKHLATTVLQCNTTLQELDIASNRIGDAGAQHLANALKLNTVRSDFCSYIICTYT</sequence>
<proteinExistence type="predicted"/>
<accession>A0A819M2I0</accession>
<dbReference type="Pfam" id="PF13516">
    <property type="entry name" value="LRR_6"/>
    <property type="match status" value="5"/>
</dbReference>
<dbReference type="SUPFAM" id="SSF52047">
    <property type="entry name" value="RNI-like"/>
    <property type="match status" value="1"/>
</dbReference>
<dbReference type="InterPro" id="IPR052394">
    <property type="entry name" value="LRR-containing"/>
</dbReference>
<feature type="non-terminal residue" evidence="2">
    <location>
        <position position="1"/>
    </location>
</feature>
<keyword evidence="3" id="KW-1185">Reference proteome</keyword>
<organism evidence="2 3">
    <name type="scientific">Rotaria magnacalcarata</name>
    <dbReference type="NCBI Taxonomy" id="392030"/>
    <lineage>
        <taxon>Eukaryota</taxon>
        <taxon>Metazoa</taxon>
        <taxon>Spiralia</taxon>
        <taxon>Gnathifera</taxon>
        <taxon>Rotifera</taxon>
        <taxon>Eurotatoria</taxon>
        <taxon>Bdelloidea</taxon>
        <taxon>Philodinida</taxon>
        <taxon>Philodinidae</taxon>
        <taxon>Rotaria</taxon>
    </lineage>
</organism>
<name>A0A819M2I0_9BILA</name>
<dbReference type="AlphaFoldDB" id="A0A819M2I0"/>
<dbReference type="PROSITE" id="PS50181">
    <property type="entry name" value="FBOX"/>
    <property type="match status" value="1"/>
</dbReference>
<dbReference type="PANTHER" id="PTHR24114">
    <property type="entry name" value="LEUCINE RICH REPEAT FAMILY PROTEIN"/>
    <property type="match status" value="1"/>
</dbReference>
<evidence type="ECO:0000313" key="3">
    <source>
        <dbReference type="Proteomes" id="UP000663866"/>
    </source>
</evidence>
<dbReference type="InterPro" id="IPR032675">
    <property type="entry name" value="LRR_dom_sf"/>
</dbReference>
<dbReference type="Proteomes" id="UP000663866">
    <property type="component" value="Unassembled WGS sequence"/>
</dbReference>
<gene>
    <name evidence="2" type="ORF">OVN521_LOCUS13476</name>
</gene>
<dbReference type="Gene3D" id="3.80.10.10">
    <property type="entry name" value="Ribonuclease Inhibitor"/>
    <property type="match status" value="3"/>
</dbReference>
<comment type="caution">
    <text evidence="2">The sequence shown here is derived from an EMBL/GenBank/DDBJ whole genome shotgun (WGS) entry which is preliminary data.</text>
</comment>
<evidence type="ECO:0000313" key="2">
    <source>
        <dbReference type="EMBL" id="CAF3972824.1"/>
    </source>
</evidence>
<dbReference type="InterPro" id="IPR001611">
    <property type="entry name" value="Leu-rich_rpt"/>
</dbReference>
<protein>
    <recommendedName>
        <fullName evidence="1">F-box domain-containing protein</fullName>
    </recommendedName>
</protein>
<dbReference type="EMBL" id="CAJOBG010001964">
    <property type="protein sequence ID" value="CAF3972824.1"/>
    <property type="molecule type" value="Genomic_DNA"/>
</dbReference>
<evidence type="ECO:0000259" key="1">
    <source>
        <dbReference type="PROSITE" id="PS50181"/>
    </source>
</evidence>
<dbReference type="PANTHER" id="PTHR24114:SF2">
    <property type="entry name" value="F-BOX DOMAIN-CONTAINING PROTEIN-RELATED"/>
    <property type="match status" value="1"/>
</dbReference>